<keyword evidence="2" id="KW-0235">DNA replication</keyword>
<keyword evidence="7" id="KW-1185">Reference proteome</keyword>
<dbReference type="Gene3D" id="3.60.21.50">
    <property type="match status" value="1"/>
</dbReference>
<feature type="domain" description="DNA polymerase delta subunit OB-fold" evidence="5">
    <location>
        <begin position="129"/>
        <end position="260"/>
    </location>
</feature>
<comment type="caution">
    <text evidence="6">The sequence shown here is derived from an EMBL/GenBank/DDBJ whole genome shotgun (WGS) entry which is preliminary data.</text>
</comment>
<dbReference type="EMBL" id="CAXAMM010040938">
    <property type="protein sequence ID" value="CAK9096336.1"/>
    <property type="molecule type" value="Genomic_DNA"/>
</dbReference>
<feature type="non-terminal residue" evidence="6">
    <location>
        <position position="404"/>
    </location>
</feature>
<dbReference type="Pfam" id="PF18018">
    <property type="entry name" value="DNA_pol_D_N"/>
    <property type="match status" value="1"/>
</dbReference>
<organism evidence="6 7">
    <name type="scientific">Durusdinium trenchii</name>
    <dbReference type="NCBI Taxonomy" id="1381693"/>
    <lineage>
        <taxon>Eukaryota</taxon>
        <taxon>Sar</taxon>
        <taxon>Alveolata</taxon>
        <taxon>Dinophyceae</taxon>
        <taxon>Suessiales</taxon>
        <taxon>Symbiodiniaceae</taxon>
        <taxon>Durusdinium</taxon>
    </lineage>
</organism>
<evidence type="ECO:0000256" key="1">
    <source>
        <dbReference type="ARBA" id="ARBA00006035"/>
    </source>
</evidence>
<name>A0ABP0RAI5_9DINO</name>
<evidence type="ECO:0000256" key="2">
    <source>
        <dbReference type="ARBA" id="ARBA00022705"/>
    </source>
</evidence>
<feature type="compositionally biased region" description="Low complexity" evidence="3">
    <location>
        <begin position="36"/>
        <end position="49"/>
    </location>
</feature>
<feature type="compositionally biased region" description="Basic and acidic residues" evidence="3">
    <location>
        <begin position="50"/>
        <end position="59"/>
    </location>
</feature>
<dbReference type="Pfam" id="PF04042">
    <property type="entry name" value="DNA_pol_E_B"/>
    <property type="match status" value="1"/>
</dbReference>
<dbReference type="InterPro" id="IPR007185">
    <property type="entry name" value="DNA_pol_a/d/e_bsu"/>
</dbReference>
<proteinExistence type="inferred from homology"/>
<dbReference type="PANTHER" id="PTHR10416">
    <property type="entry name" value="DNA POLYMERASE DELTA SUBUNIT 2"/>
    <property type="match status" value="1"/>
</dbReference>
<dbReference type="PANTHER" id="PTHR10416:SF0">
    <property type="entry name" value="DNA POLYMERASE DELTA SUBUNIT 2"/>
    <property type="match status" value="1"/>
</dbReference>
<evidence type="ECO:0000256" key="3">
    <source>
        <dbReference type="SAM" id="MobiDB-lite"/>
    </source>
</evidence>
<gene>
    <name evidence="6" type="ORF">SCF082_LOCUS45230</name>
</gene>
<evidence type="ECO:0000259" key="5">
    <source>
        <dbReference type="Pfam" id="PF18018"/>
    </source>
</evidence>
<dbReference type="Proteomes" id="UP001642464">
    <property type="component" value="Unassembled WGS sequence"/>
</dbReference>
<evidence type="ECO:0000259" key="4">
    <source>
        <dbReference type="Pfam" id="PF04042"/>
    </source>
</evidence>
<reference evidence="6 7" key="1">
    <citation type="submission" date="2024-02" db="EMBL/GenBank/DDBJ databases">
        <authorList>
            <person name="Chen Y."/>
            <person name="Shah S."/>
            <person name="Dougan E. K."/>
            <person name="Thang M."/>
            <person name="Chan C."/>
        </authorList>
    </citation>
    <scope>NUCLEOTIDE SEQUENCE [LARGE SCALE GENOMIC DNA]</scope>
</reference>
<dbReference type="InterPro" id="IPR040663">
    <property type="entry name" value="DNA_pol_D_N"/>
</dbReference>
<feature type="region of interest" description="Disordered" evidence="3">
    <location>
        <begin position="1"/>
        <end position="101"/>
    </location>
</feature>
<comment type="similarity">
    <text evidence="1">Belongs to the DNA polymerase delta/II small subunit family.</text>
</comment>
<sequence length="404" mass="42942">MAPPAKKAKLSSPGGVGNISSFFGPKKSAEAKANTANSPAPNAPAQSPQETKEVPREAVKTAPALLTGGEPQTTPTKDEVKPASRAPPSSTPEKLSPGAPRRVATAATACLTTGRFHCLKGVKPSGWQQYNSLYKLRLKQLAGATLESAERWTPESSILTDLTHFSANQSHDVVAVGVLFKDLKGRPNVIEEYKGSKGLLNDWKDEIPCLFTEKDTLWLEDAVMRVELEASSDLIAKLATGFVVAVRGTATPAGALKVKDLCFPRMPAAPLLPTRAEGPYLALVSGLNFGDACAQRAEALEALRTQVRGCSVQQVVVCGGLFAGGKTKEALKEINEELPKLLEAKHLQVMPGHGEPSNASLPQLQFHPSLFQFASPNFQTVGNPCGFRTNGLDLLGHSGQPIQD</sequence>
<evidence type="ECO:0000313" key="7">
    <source>
        <dbReference type="Proteomes" id="UP001642464"/>
    </source>
</evidence>
<feature type="domain" description="DNA polymerase alpha/delta/epsilon subunit B" evidence="4">
    <location>
        <begin position="282"/>
        <end position="404"/>
    </location>
</feature>
<accession>A0ABP0RAI5</accession>
<evidence type="ECO:0000313" key="6">
    <source>
        <dbReference type="EMBL" id="CAK9096336.1"/>
    </source>
</evidence>
<protein>
    <submittedName>
        <fullName evidence="6">DNA polymerase delta small subunit (Hydroxyurea-sensitive protein 2)</fullName>
    </submittedName>
</protein>
<dbReference type="Gene3D" id="2.40.50.430">
    <property type="match status" value="1"/>
</dbReference>
<dbReference type="InterPro" id="IPR024826">
    <property type="entry name" value="DNA_pol_delta/II_ssu"/>
</dbReference>